<evidence type="ECO:0000256" key="4">
    <source>
        <dbReference type="SAM" id="MobiDB-lite"/>
    </source>
</evidence>
<dbReference type="InterPro" id="IPR002164">
    <property type="entry name" value="NAP_family"/>
</dbReference>
<feature type="compositionally biased region" description="Acidic residues" evidence="4">
    <location>
        <begin position="294"/>
        <end position="311"/>
    </location>
</feature>
<sequence length="311" mass="35396">MIITILIGQIFYRKLDKLEEEFSKREEHLEPSMKNCMNLSTTSIVNGDAGPEGDSNEAATKQEPATCKCTCVKAVTEPDLVAFIRSRVNGVPGFWLHALSKNNLLTREVIVSAECFSTLLVIQITALINCFPSYLFNQIIGRDTEALAYLRDIKGSKIDGDNKGFKLDFYFEPNNFFMNPVLTKTYHMVDEGVPILAKAIGTEIEWYPGRCLTKNTIEKNSKKGSFPKRTENRKSFFNFFSTYKVLEDIDAVRNQMEIDYEIGFVKDVLVDLFLPSCYLAVSWFTGEAWRSTDEYSDTEGDDDEDDDEDDE</sequence>
<proteinExistence type="inferred from homology"/>
<comment type="caution">
    <text evidence="5">The sequence shown here is derived from an EMBL/GenBank/DDBJ whole genome shotgun (WGS) entry which is preliminary data.</text>
</comment>
<evidence type="ECO:0000256" key="1">
    <source>
        <dbReference type="ARBA" id="ARBA00009947"/>
    </source>
</evidence>
<comment type="similarity">
    <text evidence="1 3">Belongs to the nucleosome assembly protein (NAP) family.</text>
</comment>
<dbReference type="GO" id="GO:0005634">
    <property type="term" value="C:nucleus"/>
    <property type="evidence" value="ECO:0007669"/>
    <property type="project" value="InterPro"/>
</dbReference>
<reference evidence="5 6" key="1">
    <citation type="journal article" date="2018" name="Nat. Genet.">
        <title>The Rosa genome provides new insights in the design of modern roses.</title>
        <authorList>
            <person name="Bendahmane M."/>
        </authorList>
    </citation>
    <scope>NUCLEOTIDE SEQUENCE [LARGE SCALE GENOMIC DNA]</scope>
    <source>
        <strain evidence="6">cv. Old Blush</strain>
    </source>
</reference>
<evidence type="ECO:0000256" key="2">
    <source>
        <dbReference type="ARBA" id="ARBA00023186"/>
    </source>
</evidence>
<keyword evidence="2" id="KW-0143">Chaperone</keyword>
<dbReference type="PANTHER" id="PTHR11875">
    <property type="entry name" value="TESTIS-SPECIFIC Y-ENCODED PROTEIN"/>
    <property type="match status" value="1"/>
</dbReference>
<dbReference type="Pfam" id="PF00956">
    <property type="entry name" value="NAP"/>
    <property type="match status" value="1"/>
</dbReference>
<keyword evidence="6" id="KW-1185">Reference proteome</keyword>
<name>A0A2P6PSU0_ROSCH</name>
<dbReference type="Gene3D" id="3.30.1120.90">
    <property type="entry name" value="Nucleosome assembly protein"/>
    <property type="match status" value="1"/>
</dbReference>
<dbReference type="GO" id="GO:0006334">
    <property type="term" value="P:nucleosome assembly"/>
    <property type="evidence" value="ECO:0007669"/>
    <property type="project" value="InterPro"/>
</dbReference>
<evidence type="ECO:0000313" key="6">
    <source>
        <dbReference type="Proteomes" id="UP000238479"/>
    </source>
</evidence>
<dbReference type="Gramene" id="PRQ24971">
    <property type="protein sequence ID" value="PRQ24971"/>
    <property type="gene ID" value="RchiOBHm_Chr6g0278381"/>
</dbReference>
<dbReference type="SUPFAM" id="SSF143113">
    <property type="entry name" value="NAP-like"/>
    <property type="match status" value="1"/>
</dbReference>
<dbReference type="InterPro" id="IPR037231">
    <property type="entry name" value="NAP-like_sf"/>
</dbReference>
<dbReference type="GO" id="GO:0042393">
    <property type="term" value="F:histone binding"/>
    <property type="evidence" value="ECO:0007669"/>
    <property type="project" value="UniProtKB-ARBA"/>
</dbReference>
<gene>
    <name evidence="5" type="ORF">RchiOBHm_Chr6g0278381</name>
</gene>
<dbReference type="EMBL" id="PDCK01000044">
    <property type="protein sequence ID" value="PRQ24971.1"/>
    <property type="molecule type" value="Genomic_DNA"/>
</dbReference>
<dbReference type="AlphaFoldDB" id="A0A2P6PSU0"/>
<dbReference type="GO" id="GO:0000724">
    <property type="term" value="P:double-strand break repair via homologous recombination"/>
    <property type="evidence" value="ECO:0007669"/>
    <property type="project" value="UniProtKB-ARBA"/>
</dbReference>
<protein>
    <submittedName>
        <fullName evidence="5">Putative nucleosome assembly protein (NAP)</fullName>
    </submittedName>
</protein>
<dbReference type="Proteomes" id="UP000238479">
    <property type="component" value="Chromosome 6"/>
</dbReference>
<dbReference type="STRING" id="74649.A0A2P6PSU0"/>
<evidence type="ECO:0000256" key="3">
    <source>
        <dbReference type="RuleBase" id="RU003876"/>
    </source>
</evidence>
<organism evidence="5 6">
    <name type="scientific">Rosa chinensis</name>
    <name type="common">China rose</name>
    <dbReference type="NCBI Taxonomy" id="74649"/>
    <lineage>
        <taxon>Eukaryota</taxon>
        <taxon>Viridiplantae</taxon>
        <taxon>Streptophyta</taxon>
        <taxon>Embryophyta</taxon>
        <taxon>Tracheophyta</taxon>
        <taxon>Spermatophyta</taxon>
        <taxon>Magnoliopsida</taxon>
        <taxon>eudicotyledons</taxon>
        <taxon>Gunneridae</taxon>
        <taxon>Pentapetalae</taxon>
        <taxon>rosids</taxon>
        <taxon>fabids</taxon>
        <taxon>Rosales</taxon>
        <taxon>Rosaceae</taxon>
        <taxon>Rosoideae</taxon>
        <taxon>Rosoideae incertae sedis</taxon>
        <taxon>Rosa</taxon>
    </lineage>
</organism>
<evidence type="ECO:0000313" key="5">
    <source>
        <dbReference type="EMBL" id="PRQ24971.1"/>
    </source>
</evidence>
<accession>A0A2P6PSU0</accession>
<feature type="region of interest" description="Disordered" evidence="4">
    <location>
        <begin position="292"/>
        <end position="311"/>
    </location>
</feature>